<evidence type="ECO:0000259" key="2">
    <source>
        <dbReference type="Pfam" id="PF13556"/>
    </source>
</evidence>
<organism evidence="4 5">
    <name type="scientific">Thermalbibacter longus</name>
    <dbReference type="NCBI Taxonomy" id="2951981"/>
    <lineage>
        <taxon>Bacteria</taxon>
        <taxon>Pseudomonadati</taxon>
        <taxon>Thermomicrobiota</taxon>
        <taxon>Thermomicrobia</taxon>
        <taxon>Thermomicrobiales</taxon>
        <taxon>Thermomicrobiaceae</taxon>
        <taxon>Thermalbibacter</taxon>
    </lineage>
</organism>
<proteinExistence type="inferred from homology"/>
<dbReference type="PANTHER" id="PTHR33744">
    <property type="entry name" value="CARBOHYDRATE DIACID REGULATOR"/>
    <property type="match status" value="1"/>
</dbReference>
<dbReference type="Gene3D" id="1.10.10.2840">
    <property type="entry name" value="PucR C-terminal helix-turn-helix domain"/>
    <property type="match status" value="1"/>
</dbReference>
<protein>
    <submittedName>
        <fullName evidence="4">Helix-turn-helix domain-containing protein</fullName>
    </submittedName>
</protein>
<dbReference type="InterPro" id="IPR025736">
    <property type="entry name" value="PucR_C-HTH_dom"/>
</dbReference>
<dbReference type="PANTHER" id="PTHR33744:SF1">
    <property type="entry name" value="DNA-BINDING TRANSCRIPTIONAL ACTIVATOR ADER"/>
    <property type="match status" value="1"/>
</dbReference>
<evidence type="ECO:0000256" key="1">
    <source>
        <dbReference type="ARBA" id="ARBA00006754"/>
    </source>
</evidence>
<feature type="domain" description="PucR C-terminal helix-turn-helix" evidence="2">
    <location>
        <begin position="447"/>
        <end position="503"/>
    </location>
</feature>
<comment type="similarity">
    <text evidence="1">Belongs to the CdaR family.</text>
</comment>
<dbReference type="RefSeq" id="WP_284055490.1">
    <property type="nucleotide sequence ID" value="NZ_JAMSLR010000001.1"/>
</dbReference>
<evidence type="ECO:0000313" key="5">
    <source>
        <dbReference type="Proteomes" id="UP001165306"/>
    </source>
</evidence>
<dbReference type="AlphaFoldDB" id="A0AA42B9U9"/>
<name>A0AA42B9U9_9BACT</name>
<dbReference type="EMBL" id="JAMSLR010000001">
    <property type="protein sequence ID" value="MCM8747705.1"/>
    <property type="molecule type" value="Genomic_DNA"/>
</dbReference>
<dbReference type="Pfam" id="PF17853">
    <property type="entry name" value="GGDEF_2"/>
    <property type="match status" value="1"/>
</dbReference>
<gene>
    <name evidence="4" type="ORF">NET02_00935</name>
</gene>
<feature type="domain" description="CdaR GGDEF-like" evidence="3">
    <location>
        <begin position="278"/>
        <end position="391"/>
    </location>
</feature>
<keyword evidence="5" id="KW-1185">Reference proteome</keyword>
<evidence type="ECO:0000313" key="4">
    <source>
        <dbReference type="EMBL" id="MCM8747705.1"/>
    </source>
</evidence>
<dbReference type="InterPro" id="IPR051448">
    <property type="entry name" value="CdaR-like_regulators"/>
</dbReference>
<sequence>MSEITLRDLCRWDRRFTLVVPSGMQEETILDRAISWAVSVRVGAPHLPPLRGDELIVLSGRVLHEIESTASLTRDELLVTLSQAPVTALVTEPGLFSGPVGSLPLLLMPGPLPLDLELTLNRLLTEQRSALYRLTTELSRDLSRAAVGGGGLEAVLQVAALASGRSLALQDAEGQVLAQAGPEPAPVSPGVLGRARPYPAAALLPSRGGGELLLTTMTAGGRPAYLALSSAAGGLTERDRLVLSITAGVCTSLLARDPRRAGRVNITGELVADLLLGRASSEAAVHTRAQRLGLDPQAPVVVGLVAAPENPQRGIDVVRRATGRLARERWVELGDEVAFLVPAIELQGVIEAFRSLARSADSAGWSVALSACLSRLREAPEGLRQARFALALWRSGAVPGPLLRFEAVEDLGLFSLLYYLWGNRAGEAFRRAVLGPLADRSNRTADLIETLQAYLTWGSAGEVAARLGLHRNTVGYRLNRISQLTGRDLNNPQHRLLLHVAVLLGLLPPPEPQPVDREAD</sequence>
<evidence type="ECO:0000259" key="3">
    <source>
        <dbReference type="Pfam" id="PF17853"/>
    </source>
</evidence>
<accession>A0AA42B9U9</accession>
<dbReference type="InterPro" id="IPR041522">
    <property type="entry name" value="CdaR_GGDEF"/>
</dbReference>
<dbReference type="Pfam" id="PF13556">
    <property type="entry name" value="HTH_30"/>
    <property type="match status" value="1"/>
</dbReference>
<dbReference type="Proteomes" id="UP001165306">
    <property type="component" value="Unassembled WGS sequence"/>
</dbReference>
<dbReference type="InterPro" id="IPR042070">
    <property type="entry name" value="PucR_C-HTH_sf"/>
</dbReference>
<reference evidence="4" key="1">
    <citation type="submission" date="2022-06" db="EMBL/GenBank/DDBJ databases">
        <title>CFH 74404 Thermomicrobiaceae sp.</title>
        <authorList>
            <person name="Ming H."/>
            <person name="Li W.-J."/>
            <person name="Zhao Z."/>
        </authorList>
    </citation>
    <scope>NUCLEOTIDE SEQUENCE</scope>
    <source>
        <strain evidence="4">CFH 74404</strain>
    </source>
</reference>
<comment type="caution">
    <text evidence="4">The sequence shown here is derived from an EMBL/GenBank/DDBJ whole genome shotgun (WGS) entry which is preliminary data.</text>
</comment>